<dbReference type="RefSeq" id="WP_271312251.1">
    <property type="nucleotide sequence ID" value="NZ_JABXJJ020000009.1"/>
</dbReference>
<dbReference type="EMBL" id="JABXJJ020000009">
    <property type="protein sequence ID" value="MDI5969389.1"/>
    <property type="molecule type" value="Genomic_DNA"/>
</dbReference>
<accession>A0AA90KFV9</accession>
<reference evidence="1" key="1">
    <citation type="submission" date="2023-05" db="EMBL/GenBank/DDBJ databases">
        <title>Streptantibioticus silvisoli sp. nov., acidotolerant actinomycetes 1 from pine litter.</title>
        <authorList>
            <person name="Swiecimska M."/>
            <person name="Golinska P."/>
            <person name="Sangal V."/>
            <person name="Wachnowicz B."/>
            <person name="Goodfellow M."/>
        </authorList>
    </citation>
    <scope>NUCLEOTIDE SEQUENCE</scope>
    <source>
        <strain evidence="1">SL13</strain>
    </source>
</reference>
<dbReference type="AlphaFoldDB" id="A0AA90KFV9"/>
<proteinExistence type="predicted"/>
<gene>
    <name evidence="1" type="ORF">POF50_008520</name>
</gene>
<organism evidence="1">
    <name type="scientific">Streptantibioticus silvisoli</name>
    <dbReference type="NCBI Taxonomy" id="2705255"/>
    <lineage>
        <taxon>Bacteria</taxon>
        <taxon>Bacillati</taxon>
        <taxon>Actinomycetota</taxon>
        <taxon>Actinomycetes</taxon>
        <taxon>Kitasatosporales</taxon>
        <taxon>Streptomycetaceae</taxon>
        <taxon>Streptantibioticus</taxon>
    </lineage>
</organism>
<comment type="caution">
    <text evidence="1">The sequence shown here is derived from an EMBL/GenBank/DDBJ whole genome shotgun (WGS) entry which is preliminary data.</text>
</comment>
<evidence type="ECO:0000313" key="1">
    <source>
        <dbReference type="EMBL" id="MDI5969389.1"/>
    </source>
</evidence>
<sequence>MSTATMTEDIESLLAGDWDEAATAVESEVVEYDVRNESGGGGSWYC</sequence>
<protein>
    <submittedName>
        <fullName evidence="1">Uncharacterized protein</fullName>
    </submittedName>
</protein>
<name>A0AA90KFV9_9ACTN</name>